<name>A0A7W8A0R0_9ACTN</name>
<evidence type="ECO:0000313" key="2">
    <source>
        <dbReference type="Proteomes" id="UP000568380"/>
    </source>
</evidence>
<reference evidence="1 2" key="1">
    <citation type="submission" date="2020-08" db="EMBL/GenBank/DDBJ databases">
        <title>Genomic Encyclopedia of Type Strains, Phase IV (KMG-IV): sequencing the most valuable type-strain genomes for metagenomic binning, comparative biology and taxonomic classification.</title>
        <authorList>
            <person name="Goeker M."/>
        </authorList>
    </citation>
    <scope>NUCLEOTIDE SEQUENCE [LARGE SCALE GENOMIC DNA]</scope>
    <source>
        <strain evidence="1 2">DSM 45385</strain>
    </source>
</reference>
<gene>
    <name evidence="1" type="ORF">HNR40_002328</name>
</gene>
<dbReference type="EMBL" id="JACHIN010000002">
    <property type="protein sequence ID" value="MBB5076864.1"/>
    <property type="molecule type" value="Genomic_DNA"/>
</dbReference>
<evidence type="ECO:0000313" key="1">
    <source>
        <dbReference type="EMBL" id="MBB5076864.1"/>
    </source>
</evidence>
<accession>A0A7W8A0R0</accession>
<dbReference type="AlphaFoldDB" id="A0A7W8A0R0"/>
<proteinExistence type="predicted"/>
<evidence type="ECO:0008006" key="3">
    <source>
        <dbReference type="Google" id="ProtNLM"/>
    </source>
</evidence>
<sequence length="90" mass="9202">MTDARAIAEKARGVPGVAGLSGGPFGTVSTYLPGERLVGVAVRDSGVEISIVAREGHPLPQLAAKVRRAVAGLAGGRPVNIRIDDLEETS</sequence>
<organism evidence="1 2">
    <name type="scientific">Nonomuraea endophytica</name>
    <dbReference type="NCBI Taxonomy" id="714136"/>
    <lineage>
        <taxon>Bacteria</taxon>
        <taxon>Bacillati</taxon>
        <taxon>Actinomycetota</taxon>
        <taxon>Actinomycetes</taxon>
        <taxon>Streptosporangiales</taxon>
        <taxon>Streptosporangiaceae</taxon>
        <taxon>Nonomuraea</taxon>
    </lineage>
</organism>
<dbReference type="Proteomes" id="UP000568380">
    <property type="component" value="Unassembled WGS sequence"/>
</dbReference>
<protein>
    <recommendedName>
        <fullName evidence="3">Asp23/Gls24 family envelope stress response protein</fullName>
    </recommendedName>
</protein>
<comment type="caution">
    <text evidence="1">The sequence shown here is derived from an EMBL/GenBank/DDBJ whole genome shotgun (WGS) entry which is preliminary data.</text>
</comment>
<dbReference type="RefSeq" id="WP_184960410.1">
    <property type="nucleotide sequence ID" value="NZ_JACHIN010000002.1"/>
</dbReference>
<keyword evidence="2" id="KW-1185">Reference proteome</keyword>